<organism evidence="4 5">
    <name type="scientific">Candidatus Portnoybacteria bacterium CG06_land_8_20_14_3_00_39_12</name>
    <dbReference type="NCBI Taxonomy" id="1974809"/>
    <lineage>
        <taxon>Bacteria</taxon>
        <taxon>Candidatus Portnoyibacteriota</taxon>
    </lineage>
</organism>
<accession>A0A2M7AVW0</accession>
<dbReference type="InterPro" id="IPR027417">
    <property type="entry name" value="P-loop_NTPase"/>
</dbReference>
<dbReference type="Pfam" id="PF10412">
    <property type="entry name" value="TrwB_AAD_bind"/>
    <property type="match status" value="1"/>
</dbReference>
<gene>
    <name evidence="4" type="ORF">COS76_04315</name>
</gene>
<name>A0A2M7AVW0_9BACT</name>
<keyword evidence="1" id="KW-0812">Transmembrane</keyword>
<keyword evidence="1" id="KW-0472">Membrane</keyword>
<dbReference type="CDD" id="cd01127">
    <property type="entry name" value="TrwB_TraG_TraD_VirD4"/>
    <property type="match status" value="1"/>
</dbReference>
<feature type="domain" description="Type IV secretion system coupling protein TraD DNA-binding" evidence="2">
    <location>
        <begin position="420"/>
        <end position="713"/>
    </location>
</feature>
<dbReference type="PANTHER" id="PTHR30121">
    <property type="entry name" value="UNCHARACTERIZED PROTEIN YJGR-RELATED"/>
    <property type="match status" value="1"/>
</dbReference>
<comment type="caution">
    <text evidence="4">The sequence shown here is derived from an EMBL/GenBank/DDBJ whole genome shotgun (WGS) entry which is preliminary data.</text>
</comment>
<keyword evidence="1" id="KW-1133">Transmembrane helix</keyword>
<dbReference type="Proteomes" id="UP000228775">
    <property type="component" value="Unassembled WGS sequence"/>
</dbReference>
<dbReference type="Gene3D" id="3.40.50.300">
    <property type="entry name" value="P-loop containing nucleotide triphosphate hydrolases"/>
    <property type="match status" value="2"/>
</dbReference>
<evidence type="ECO:0000259" key="2">
    <source>
        <dbReference type="Pfam" id="PF10412"/>
    </source>
</evidence>
<dbReference type="InterPro" id="IPR051162">
    <property type="entry name" value="T4SS_component"/>
</dbReference>
<evidence type="ECO:0000313" key="4">
    <source>
        <dbReference type="EMBL" id="PIU74775.1"/>
    </source>
</evidence>
<feature type="transmembrane region" description="Helical" evidence="1">
    <location>
        <begin position="6"/>
        <end position="27"/>
    </location>
</feature>
<dbReference type="AlphaFoldDB" id="A0A2M7AVW0"/>
<feature type="domain" description="DUF8128" evidence="3">
    <location>
        <begin position="105"/>
        <end position="378"/>
    </location>
</feature>
<dbReference type="InterPro" id="IPR058441">
    <property type="entry name" value="DUF8128"/>
</dbReference>
<dbReference type="InterPro" id="IPR019476">
    <property type="entry name" value="T4SS_TraD_DNA-bd"/>
</dbReference>
<evidence type="ECO:0000256" key="1">
    <source>
        <dbReference type="SAM" id="Phobius"/>
    </source>
</evidence>
<dbReference type="EMBL" id="PEVY01000090">
    <property type="protein sequence ID" value="PIU74775.1"/>
    <property type="molecule type" value="Genomic_DNA"/>
</dbReference>
<dbReference type="SUPFAM" id="SSF52540">
    <property type="entry name" value="P-loop containing nucleoside triphosphate hydrolases"/>
    <property type="match status" value="1"/>
</dbReference>
<dbReference type="Pfam" id="PF26449">
    <property type="entry name" value="DUF8128"/>
    <property type="match status" value="1"/>
</dbReference>
<sequence>MSFIIIFFAVVIILILASAITVIFWFFNKVKNKGKITRAMNLELFLVTLPKFEQVAGEEKKTFKEQGAIMEQFFAILSSIKEKKFKKFLYGPPDFCLEIALPSVGEEISFYYACPKKYVGLLEKQIHGLFSEANIEQARDYNIFNSSGVVAGATVSLEKSYILPLKTYQQIETDPLSEITTALSKLEAQGEGAAVQIILRSAHSDWSKPAIKVVQLMQEGKTLAQAQAQAFQGKASKGLDRAVGLAGEVWGKNREQSQDQKSIDEQNKPKAFQQQTIDLIEGKAAKYGFEVNLRLLASAETQARAEQILSHLEKSFVQFRSPVLNGLKIQTIKKRALKKLIYNFSFRIFSKQNKIILNTEELSSIYHFPVTGLATPKVAFVKAKSAPAPANMPQGGVILGRNIFRGVETQARSGTNDRCRHLYVVGQTGVGKSALLREMIRQDIEAGHGVGVVDPHGDLVESILGIVPSTRAKDVIYFDPGDVERPMGLNMLEYKTEEQKDFAVQEMVRIWEKLFPPEMIGPMFEHNMRNAMLTLMADKDDPGTIVEIPRIFTDDAFAKYRLQKVTDPLVRDFWEKEMAKTTAQTRSEMLGYLISKVGRFVENSMMRNIIGQPHSAFDFRDVMDNQKILLLNLSKGRVGEVNSSLLGLVAVSKLQMAAMSRGDLPEDQRKDFYLYLDEFQNFTTESIATILSEARKYRLGMIIAHQFIGQLSEQIRDAVFGNVGSLVSFRVGANDAEFLVKQFEPVFNQQDLINLDNFNCCVKLIINNQTALPFSMGTYPPVKSNLESAGMVKQLSRARFGRDRAEVEQEIIKRANFGAGVASEQVMTPGERNL</sequence>
<evidence type="ECO:0000259" key="3">
    <source>
        <dbReference type="Pfam" id="PF26449"/>
    </source>
</evidence>
<dbReference type="PANTHER" id="PTHR30121:SF11">
    <property type="entry name" value="AAA+ ATPASE DOMAIN-CONTAINING PROTEIN"/>
    <property type="match status" value="1"/>
</dbReference>
<evidence type="ECO:0000313" key="5">
    <source>
        <dbReference type="Proteomes" id="UP000228775"/>
    </source>
</evidence>
<reference evidence="5" key="1">
    <citation type="submission" date="2017-09" db="EMBL/GenBank/DDBJ databases">
        <title>Depth-based differentiation of microbial function through sediment-hosted aquifers and enrichment of novel symbionts in the deep terrestrial subsurface.</title>
        <authorList>
            <person name="Probst A.J."/>
            <person name="Ladd B."/>
            <person name="Jarett J.K."/>
            <person name="Geller-Mcgrath D.E."/>
            <person name="Sieber C.M.K."/>
            <person name="Emerson J.B."/>
            <person name="Anantharaman K."/>
            <person name="Thomas B.C."/>
            <person name="Malmstrom R."/>
            <person name="Stieglmeier M."/>
            <person name="Klingl A."/>
            <person name="Woyke T."/>
            <person name="Ryan C.M."/>
            <person name="Banfield J.F."/>
        </authorList>
    </citation>
    <scope>NUCLEOTIDE SEQUENCE [LARGE SCALE GENOMIC DNA]</scope>
</reference>
<proteinExistence type="predicted"/>
<protein>
    <submittedName>
        <fullName evidence="4">Uncharacterized protein</fullName>
    </submittedName>
</protein>